<dbReference type="SUPFAM" id="SSF56281">
    <property type="entry name" value="Metallo-hydrolase/oxidoreductase"/>
    <property type="match status" value="1"/>
</dbReference>
<dbReference type="InterPro" id="IPR036866">
    <property type="entry name" value="RibonucZ/Hydroxyglut_hydro"/>
</dbReference>
<name>A0AA96GH82_9BACT</name>
<dbReference type="EMBL" id="CP116968">
    <property type="protein sequence ID" value="WNM61207.1"/>
    <property type="molecule type" value="Genomic_DNA"/>
</dbReference>
<dbReference type="RefSeq" id="WP_312743024.1">
    <property type="nucleotide sequence ID" value="NZ_CP116968.1"/>
</dbReference>
<reference evidence="2 3" key="1">
    <citation type="submission" date="2023-01" db="EMBL/GenBank/DDBJ databases">
        <title>Cultivation and genomic characterization of new, ubiquitous marine nitrite-oxidizing bacteria from the Nitrospirales.</title>
        <authorList>
            <person name="Mueller A.J."/>
            <person name="Daebeler A."/>
            <person name="Herbold C.W."/>
            <person name="Kirkegaard R.H."/>
            <person name="Daims H."/>
        </authorList>
    </citation>
    <scope>NUCLEOTIDE SEQUENCE [LARGE SCALE GENOMIC DNA]</scope>
    <source>
        <strain evidence="2 3">DK</strain>
    </source>
</reference>
<dbReference type="Pfam" id="PF12706">
    <property type="entry name" value="Lactamase_B_2"/>
    <property type="match status" value="1"/>
</dbReference>
<sequence>MNPWTTIDPTQHVGLNPWVWVQLESTEPPGPFPFLGGVEPEVVSSLHQVHEIMMSGIETAISDIMAQRASVDDPQLSRRLEDAYAEVVQSRPPLQRHIQCGRKSDGTFYWDYSRNPTASAKMTYGGLRIFNSVTRQAIPFGFERPIGPNVGHFLGFFTGRHTMGEIQAVAQAGGRDLERPLAQLFTLLKDHDCLAIAPKHSLEAHWRKVTRDQDVVHLGHAALMYRHQDNFLWFDPWLMPWFAESPVPSLWANLLPRPAGIFLTHDHDDHVDPRTLYHLPKDVPIFVPSRRNRKALHFDYLSLLRELGFSQVRELAHGESWRIGDAQVVSVPFFGEDPCDVELPRNCYLVADRGRNTLVHADSGPTNDGRSALQDKVMAKLVSKYGPIPLVFASQQQLKEVRSYAAYACLSPPGAWLEVGENGFLTNAYLAELCRTAQAKLFVSYATGGADWYPDHLSFMFSGRNPARTALLTANWDPPESLRHELEPFGCRYHFGQAFDVFGAGPNGETLVSHLENQLTPIGLYQLDHGPPPFLRKPR</sequence>
<accession>A0AA96GH82</accession>
<dbReference type="Proteomes" id="UP001302494">
    <property type="component" value="Chromosome"/>
</dbReference>
<keyword evidence="3" id="KW-1185">Reference proteome</keyword>
<protein>
    <submittedName>
        <fullName evidence="2">MBL fold metallo-hydrolase</fullName>
    </submittedName>
</protein>
<dbReference type="Gene3D" id="3.60.15.10">
    <property type="entry name" value="Ribonuclease Z/Hydroxyacylglutathione hydrolase-like"/>
    <property type="match status" value="1"/>
</dbReference>
<evidence type="ECO:0000313" key="2">
    <source>
        <dbReference type="EMBL" id="WNM61207.1"/>
    </source>
</evidence>
<evidence type="ECO:0000313" key="3">
    <source>
        <dbReference type="Proteomes" id="UP001302494"/>
    </source>
</evidence>
<proteinExistence type="predicted"/>
<dbReference type="InterPro" id="IPR001279">
    <property type="entry name" value="Metallo-B-lactamas"/>
</dbReference>
<gene>
    <name evidence="2" type="ORF">PQG83_15810</name>
</gene>
<organism evidence="2 3">
    <name type="scientific">Candidatus Nitrospira neomarina</name>
    <dbReference type="NCBI Taxonomy" id="3020899"/>
    <lineage>
        <taxon>Bacteria</taxon>
        <taxon>Pseudomonadati</taxon>
        <taxon>Nitrospirota</taxon>
        <taxon>Nitrospiria</taxon>
        <taxon>Nitrospirales</taxon>
        <taxon>Nitrospiraceae</taxon>
        <taxon>Nitrospira</taxon>
    </lineage>
</organism>
<feature type="domain" description="Metallo-beta-lactamase" evidence="1">
    <location>
        <begin position="251"/>
        <end position="339"/>
    </location>
</feature>
<dbReference type="AlphaFoldDB" id="A0AA96GH82"/>
<dbReference type="KEGG" id="nneo:PQG83_15810"/>
<evidence type="ECO:0000259" key="1">
    <source>
        <dbReference type="Pfam" id="PF12706"/>
    </source>
</evidence>